<name>A0A2A6C3N6_PRIPA</name>
<evidence type="ECO:0000313" key="1">
    <source>
        <dbReference type="EnsemblMetazoa" id="PPA40454.1"/>
    </source>
</evidence>
<evidence type="ECO:0000313" key="2">
    <source>
        <dbReference type="Proteomes" id="UP000005239"/>
    </source>
</evidence>
<accession>A0A8R1UTT1</accession>
<reference evidence="2" key="1">
    <citation type="journal article" date="2008" name="Nat. Genet.">
        <title>The Pristionchus pacificus genome provides a unique perspective on nematode lifestyle and parasitism.</title>
        <authorList>
            <person name="Dieterich C."/>
            <person name="Clifton S.W."/>
            <person name="Schuster L.N."/>
            <person name="Chinwalla A."/>
            <person name="Delehaunty K."/>
            <person name="Dinkelacker I."/>
            <person name="Fulton L."/>
            <person name="Fulton R."/>
            <person name="Godfrey J."/>
            <person name="Minx P."/>
            <person name="Mitreva M."/>
            <person name="Roeseler W."/>
            <person name="Tian H."/>
            <person name="Witte H."/>
            <person name="Yang S.P."/>
            <person name="Wilson R.K."/>
            <person name="Sommer R.J."/>
        </authorList>
    </citation>
    <scope>NUCLEOTIDE SEQUENCE [LARGE SCALE GENOMIC DNA]</scope>
    <source>
        <strain evidence="2">PS312</strain>
    </source>
</reference>
<dbReference type="EnsemblMetazoa" id="PPA40454.1">
    <property type="protein sequence ID" value="PPA40454.1"/>
    <property type="gene ID" value="WBGene00278823"/>
</dbReference>
<dbReference type="AlphaFoldDB" id="A0A2A6C3N6"/>
<protein>
    <submittedName>
        <fullName evidence="1">Uncharacterized protein</fullName>
    </submittedName>
</protein>
<sequence>MIRACQSPSHSPFILPLPISNKLPHKNFSSEMRFHIAALTILSTLIALSSQSPVRVQLGTFHQLFVRTILKFIIAAIECSNFGYIENIKCVCLKGMEGKRCEQVTATLCVDGICPKGSICHFNNVDCLFTPNCLDKRGWCLPLNFPPMAQIDIDQIDIYSSL</sequence>
<proteinExistence type="predicted"/>
<reference evidence="1" key="2">
    <citation type="submission" date="2022-06" db="UniProtKB">
        <authorList>
            <consortium name="EnsemblMetazoa"/>
        </authorList>
    </citation>
    <scope>IDENTIFICATION</scope>
    <source>
        <strain evidence="1">PS312</strain>
    </source>
</reference>
<organism evidence="1 2">
    <name type="scientific">Pristionchus pacificus</name>
    <name type="common">Parasitic nematode worm</name>
    <dbReference type="NCBI Taxonomy" id="54126"/>
    <lineage>
        <taxon>Eukaryota</taxon>
        <taxon>Metazoa</taxon>
        <taxon>Ecdysozoa</taxon>
        <taxon>Nematoda</taxon>
        <taxon>Chromadorea</taxon>
        <taxon>Rhabditida</taxon>
        <taxon>Rhabditina</taxon>
        <taxon>Diplogasteromorpha</taxon>
        <taxon>Diplogasteroidea</taxon>
        <taxon>Neodiplogasteridae</taxon>
        <taxon>Pristionchus</taxon>
    </lineage>
</organism>
<gene>
    <name evidence="1" type="primary">WBGene00278823</name>
</gene>
<dbReference type="Proteomes" id="UP000005239">
    <property type="component" value="Unassembled WGS sequence"/>
</dbReference>
<accession>A0A2A6C3N6</accession>
<keyword evidence="2" id="KW-1185">Reference proteome</keyword>